<keyword evidence="2" id="KW-1185">Reference proteome</keyword>
<dbReference type="AlphaFoldDB" id="A0A4V5N3C2"/>
<dbReference type="EMBL" id="NAJL01000062">
    <property type="protein sequence ID" value="TKA23029.1"/>
    <property type="molecule type" value="Genomic_DNA"/>
</dbReference>
<sequence length="314" mass="34266">MFSEVTGGMWIWNTSGLLANSTEISELIEAAHAAQISDLYLYMAPSFYTSKTSQIQSFIQSATAAGLRVWALDGDRAYFDDAAGPANFYDGIDHLIAYNDAVDADARFFGFQADNEPQDAGTYTSFHNGVVDSALSNETGSGTWQSTQAQDREMLMRSWLTIHQIAQQKLQANGLSFGAAMPFWTESYEGTQIRVNFPDSGSSRRGVMEFMMALLDEYVVMSYNTDPANAASRVAAQAKYASTLPAGQGRPRVLAAMEVTPGVGVRISYGDTEGKNSKGVVLQDREGILGELSQYEAFGGLAIHQWSAWRSMPE</sequence>
<evidence type="ECO:0000313" key="1">
    <source>
        <dbReference type="EMBL" id="TKA23029.1"/>
    </source>
</evidence>
<reference evidence="1 2" key="1">
    <citation type="submission" date="2017-03" db="EMBL/GenBank/DDBJ databases">
        <title>Genomes of endolithic fungi from Antarctica.</title>
        <authorList>
            <person name="Coleine C."/>
            <person name="Masonjones S."/>
            <person name="Stajich J.E."/>
        </authorList>
    </citation>
    <scope>NUCLEOTIDE SEQUENCE [LARGE SCALE GENOMIC DNA]</scope>
    <source>
        <strain evidence="1 2">CCFEE 6315</strain>
    </source>
</reference>
<accession>A0A4V5N3C2</accession>
<dbReference type="OrthoDB" id="5404713at2759"/>
<dbReference type="Proteomes" id="UP000308549">
    <property type="component" value="Unassembled WGS sequence"/>
</dbReference>
<organism evidence="1 2">
    <name type="scientific">Salinomyces thailandicus</name>
    <dbReference type="NCBI Taxonomy" id="706561"/>
    <lineage>
        <taxon>Eukaryota</taxon>
        <taxon>Fungi</taxon>
        <taxon>Dikarya</taxon>
        <taxon>Ascomycota</taxon>
        <taxon>Pezizomycotina</taxon>
        <taxon>Dothideomycetes</taxon>
        <taxon>Dothideomycetidae</taxon>
        <taxon>Mycosphaerellales</taxon>
        <taxon>Teratosphaeriaceae</taxon>
        <taxon>Salinomyces</taxon>
    </lineage>
</organism>
<proteinExistence type="predicted"/>
<protein>
    <submittedName>
        <fullName evidence="1">Uncharacterized protein</fullName>
    </submittedName>
</protein>
<evidence type="ECO:0000313" key="2">
    <source>
        <dbReference type="Proteomes" id="UP000308549"/>
    </source>
</evidence>
<comment type="caution">
    <text evidence="1">The sequence shown here is derived from an EMBL/GenBank/DDBJ whole genome shotgun (WGS) entry which is preliminary data.</text>
</comment>
<gene>
    <name evidence="1" type="ORF">B0A50_07247</name>
</gene>
<name>A0A4V5N3C2_9PEZI</name>